<sequence>MIAFPLGAWSAARALFGAHRSYLTLLLVAVAAAGLYAWGAVARRERDQLAAWADRVCASAGEGFAAAKDTEGKAHPRGQLCAAQVARLARYQRDVTAESARVYAAELARRDAQTRSDTQAARAATAAATRAAQAMETANAKVGDDDRVDGGWFRALNAVGGLRAPGR</sequence>
<evidence type="ECO:0000313" key="3">
    <source>
        <dbReference type="Proteomes" id="UP001056937"/>
    </source>
</evidence>
<dbReference type="RefSeq" id="WP_252166526.1">
    <property type="nucleotide sequence ID" value="NZ_CP084930.1"/>
</dbReference>
<organism evidence="2 3">
    <name type="scientific">Sphingomonas morindae</name>
    <dbReference type="NCBI Taxonomy" id="1541170"/>
    <lineage>
        <taxon>Bacteria</taxon>
        <taxon>Pseudomonadati</taxon>
        <taxon>Pseudomonadota</taxon>
        <taxon>Alphaproteobacteria</taxon>
        <taxon>Sphingomonadales</taxon>
        <taxon>Sphingomonadaceae</taxon>
        <taxon>Sphingomonas</taxon>
    </lineage>
</organism>
<reference evidence="2" key="1">
    <citation type="journal article" date="2022" name="Toxins">
        <title>Genomic Analysis of Sphingopyxis sp. USTB-05 for Biodegrading Cyanobacterial Hepatotoxins.</title>
        <authorList>
            <person name="Liu C."/>
            <person name="Xu Q."/>
            <person name="Zhao Z."/>
            <person name="Zhang H."/>
            <person name="Liu X."/>
            <person name="Yin C."/>
            <person name="Liu Y."/>
            <person name="Yan H."/>
        </authorList>
    </citation>
    <scope>NUCLEOTIDE SEQUENCE</scope>
    <source>
        <strain evidence="2">NBD5</strain>
    </source>
</reference>
<protein>
    <submittedName>
        <fullName evidence="2">Uncharacterized protein</fullName>
    </submittedName>
</protein>
<name>A0ABY4X719_9SPHN</name>
<keyword evidence="1" id="KW-0812">Transmembrane</keyword>
<evidence type="ECO:0000313" key="2">
    <source>
        <dbReference type="EMBL" id="USI72718.1"/>
    </source>
</evidence>
<keyword evidence="3" id="KW-1185">Reference proteome</keyword>
<feature type="transmembrane region" description="Helical" evidence="1">
    <location>
        <begin position="24"/>
        <end position="42"/>
    </location>
</feature>
<dbReference type="Proteomes" id="UP001056937">
    <property type="component" value="Chromosome 1"/>
</dbReference>
<proteinExistence type="predicted"/>
<evidence type="ECO:0000256" key="1">
    <source>
        <dbReference type="SAM" id="Phobius"/>
    </source>
</evidence>
<accession>A0ABY4X719</accession>
<dbReference type="EMBL" id="CP084930">
    <property type="protein sequence ID" value="USI72718.1"/>
    <property type="molecule type" value="Genomic_DNA"/>
</dbReference>
<keyword evidence="1" id="KW-0472">Membrane</keyword>
<keyword evidence="1" id="KW-1133">Transmembrane helix</keyword>
<gene>
    <name evidence="2" type="ORF">LHA26_15810</name>
</gene>